<sequence>MTTELFVTGHGLSTGDDTFVPAGLTVHLYAAPGESLPLALGAAALTGRGGTAPLRSIGPLAVCPNVALGPLGDDEYAVLASAEAPGITVLYVNDPRIALVDGETRLCDDPSGCRGVHRCGGLFAQLLDRPEFGRTTDLHLIACLSAIGTDALGTDEQSSPVNAALMPLDAEVDAFLALPFAEQEQLFDSWPADKQAMARGWGEIDDWITRRAARTVLRDAGRFSLRAYVNSVPSAELGVLAADEVVMEALQDADEWVQQWAFGGRAKPEQAAQAWAALPPVERIGIVQTEPELANHLSAGIALFPAGVTGDVLRGLVDRHNIAALHAAPPRRPLPCAERDGMVLVDPERARSVRGPDGYEVPGSGALPRHARTWRRVDGGVVVAPRLDGGIVVAGPLVANHAAYWTALAQTYPGIRLGGAQLPVRFDGLTTFAPTSALHRVNAAVQDNADVWNNLVAQPDPPASALAEAHAELLDALGKRSAALTSLATWTTSLFAESEAWARESAALLEGWEAVADAEPWTECRDALVVLFAPDPAPAPLVGDFAELTADDALAAHCANAQHYVDGFDALRLHTRAHLSRVDSPDALAEIRTWLREELAWAKKAAGESLDVVTEAVSRFPALAEQAQRDNDELTARVRTLMPS</sequence>
<name>A0A0F0H303_LENAE</name>
<comment type="caution">
    <text evidence="2">The sequence shown here is derived from an EMBL/GenBank/DDBJ whole genome shotgun (WGS) entry which is preliminary data.</text>
</comment>
<protein>
    <recommendedName>
        <fullName evidence="1">Putative adhesin Stv domain-containing protein</fullName>
    </recommendedName>
</protein>
<evidence type="ECO:0000313" key="2">
    <source>
        <dbReference type="EMBL" id="KJK49256.1"/>
    </source>
</evidence>
<feature type="domain" description="Putative adhesin Stv" evidence="1">
    <location>
        <begin position="4"/>
        <end position="95"/>
    </location>
</feature>
<proteinExistence type="predicted"/>
<dbReference type="Pfam" id="PF21527">
    <property type="entry name" value="Stv"/>
    <property type="match status" value="1"/>
</dbReference>
<dbReference type="Proteomes" id="UP000033393">
    <property type="component" value="Unassembled WGS sequence"/>
</dbReference>
<dbReference type="InterPro" id="IPR049002">
    <property type="entry name" value="Stv"/>
</dbReference>
<dbReference type="EMBL" id="JYJG01000087">
    <property type="protein sequence ID" value="KJK49256.1"/>
    <property type="molecule type" value="Genomic_DNA"/>
</dbReference>
<accession>A0A0F0H303</accession>
<gene>
    <name evidence="2" type="ORF">UK23_14945</name>
</gene>
<evidence type="ECO:0000313" key="3">
    <source>
        <dbReference type="Proteomes" id="UP000033393"/>
    </source>
</evidence>
<dbReference type="RefSeq" id="WP_045312095.1">
    <property type="nucleotide sequence ID" value="NZ_JYJG01000087.1"/>
</dbReference>
<dbReference type="OrthoDB" id="3680992at2"/>
<dbReference type="AlphaFoldDB" id="A0A0F0H303"/>
<reference evidence="2 3" key="1">
    <citation type="submission" date="2015-02" db="EMBL/GenBank/DDBJ databases">
        <authorList>
            <person name="Ju K.-S."/>
            <person name="Doroghazi J.R."/>
            <person name="Metcalf W."/>
        </authorList>
    </citation>
    <scope>NUCLEOTIDE SEQUENCE [LARGE SCALE GENOMIC DNA]</scope>
    <source>
        <strain evidence="2 3">NRRL B-16140</strain>
    </source>
</reference>
<keyword evidence="3" id="KW-1185">Reference proteome</keyword>
<evidence type="ECO:0000259" key="1">
    <source>
        <dbReference type="Pfam" id="PF21527"/>
    </source>
</evidence>
<dbReference type="PATRIC" id="fig|68170.10.peg.3208"/>
<organism evidence="2 3">
    <name type="scientific">Lentzea aerocolonigenes</name>
    <name type="common">Lechevalieria aerocolonigenes</name>
    <name type="synonym">Saccharothrix aerocolonigenes</name>
    <dbReference type="NCBI Taxonomy" id="68170"/>
    <lineage>
        <taxon>Bacteria</taxon>
        <taxon>Bacillati</taxon>
        <taxon>Actinomycetota</taxon>
        <taxon>Actinomycetes</taxon>
        <taxon>Pseudonocardiales</taxon>
        <taxon>Pseudonocardiaceae</taxon>
        <taxon>Lentzea</taxon>
    </lineage>
</organism>